<dbReference type="RefSeq" id="WP_145030456.1">
    <property type="nucleotide sequence ID" value="NZ_CP036271.1"/>
</dbReference>
<feature type="compositionally biased region" description="Polar residues" evidence="1">
    <location>
        <begin position="96"/>
        <end position="106"/>
    </location>
</feature>
<gene>
    <name evidence="2" type="ORF">Pan44_26500</name>
</gene>
<evidence type="ECO:0000256" key="1">
    <source>
        <dbReference type="SAM" id="MobiDB-lite"/>
    </source>
</evidence>
<evidence type="ECO:0000313" key="3">
    <source>
        <dbReference type="Proteomes" id="UP000315700"/>
    </source>
</evidence>
<proteinExistence type="predicted"/>
<organism evidence="2 3">
    <name type="scientific">Caulifigura coniformis</name>
    <dbReference type="NCBI Taxonomy" id="2527983"/>
    <lineage>
        <taxon>Bacteria</taxon>
        <taxon>Pseudomonadati</taxon>
        <taxon>Planctomycetota</taxon>
        <taxon>Planctomycetia</taxon>
        <taxon>Planctomycetales</taxon>
        <taxon>Planctomycetaceae</taxon>
        <taxon>Caulifigura</taxon>
    </lineage>
</organism>
<dbReference type="Proteomes" id="UP000315700">
    <property type="component" value="Chromosome"/>
</dbReference>
<sequence>MNEPFRARFAAAGLCVMTRSFPGDHGQPLHYGCWREPGEEPEPGWRKGREFFVDLESGDWSRFGGPWRPFREFALSGDHEKSTPPADHSAAAIVSTSLQEDGQSAASEAGCGSDNSPDRQAGHSARNSEVLSGLPTEVRPWFERCVAAGFELELDGLKHCIGGWDTGNRFGTYRGQYELLCGRTGRIITGPARRFQKFTLEEYLAHDSQAAAPTARAVIARPFQVEHPTGPRASEQRSLFA</sequence>
<dbReference type="InParanoid" id="A0A517SER0"/>
<dbReference type="AlphaFoldDB" id="A0A517SER0"/>
<evidence type="ECO:0000313" key="2">
    <source>
        <dbReference type="EMBL" id="QDT54615.1"/>
    </source>
</evidence>
<protein>
    <submittedName>
        <fullName evidence="2">Uncharacterized protein</fullName>
    </submittedName>
</protein>
<dbReference type="EMBL" id="CP036271">
    <property type="protein sequence ID" value="QDT54615.1"/>
    <property type="molecule type" value="Genomic_DNA"/>
</dbReference>
<accession>A0A517SER0</accession>
<name>A0A517SER0_9PLAN</name>
<reference evidence="2 3" key="1">
    <citation type="submission" date="2019-02" db="EMBL/GenBank/DDBJ databases">
        <title>Deep-cultivation of Planctomycetes and their phenomic and genomic characterization uncovers novel biology.</title>
        <authorList>
            <person name="Wiegand S."/>
            <person name="Jogler M."/>
            <person name="Boedeker C."/>
            <person name="Pinto D."/>
            <person name="Vollmers J."/>
            <person name="Rivas-Marin E."/>
            <person name="Kohn T."/>
            <person name="Peeters S.H."/>
            <person name="Heuer A."/>
            <person name="Rast P."/>
            <person name="Oberbeckmann S."/>
            <person name="Bunk B."/>
            <person name="Jeske O."/>
            <person name="Meyerdierks A."/>
            <person name="Storesund J.E."/>
            <person name="Kallscheuer N."/>
            <person name="Luecker S."/>
            <person name="Lage O.M."/>
            <person name="Pohl T."/>
            <person name="Merkel B.J."/>
            <person name="Hornburger P."/>
            <person name="Mueller R.-W."/>
            <person name="Bruemmer F."/>
            <person name="Labrenz M."/>
            <person name="Spormann A.M."/>
            <person name="Op den Camp H."/>
            <person name="Overmann J."/>
            <person name="Amann R."/>
            <person name="Jetten M.S.M."/>
            <person name="Mascher T."/>
            <person name="Medema M.H."/>
            <person name="Devos D.P."/>
            <person name="Kaster A.-K."/>
            <person name="Ovreas L."/>
            <person name="Rohde M."/>
            <person name="Galperin M.Y."/>
            <person name="Jogler C."/>
        </authorList>
    </citation>
    <scope>NUCLEOTIDE SEQUENCE [LARGE SCALE GENOMIC DNA]</scope>
    <source>
        <strain evidence="2 3">Pan44</strain>
    </source>
</reference>
<feature type="region of interest" description="Disordered" evidence="1">
    <location>
        <begin position="96"/>
        <end position="131"/>
    </location>
</feature>
<dbReference type="KEGG" id="ccos:Pan44_26500"/>
<keyword evidence="3" id="KW-1185">Reference proteome</keyword>